<name>A0A8S8ZQI5_SORMA</name>
<dbReference type="SUPFAM" id="SSF53335">
    <property type="entry name" value="S-adenosyl-L-methionine-dependent methyltransferases"/>
    <property type="match status" value="1"/>
</dbReference>
<dbReference type="VEuPathDB" id="FungiDB:SMAC_07186"/>
<dbReference type="Pfam" id="PF02353">
    <property type="entry name" value="CMAS"/>
    <property type="match status" value="1"/>
</dbReference>
<dbReference type="InterPro" id="IPR050723">
    <property type="entry name" value="CFA/CMAS"/>
</dbReference>
<dbReference type="PANTHER" id="PTHR43667:SF2">
    <property type="entry name" value="FATTY ACID C-METHYL TRANSFERASE"/>
    <property type="match status" value="1"/>
</dbReference>
<dbReference type="CDD" id="cd02440">
    <property type="entry name" value="AdoMet_MTases"/>
    <property type="match status" value="1"/>
</dbReference>
<dbReference type="InterPro" id="IPR029063">
    <property type="entry name" value="SAM-dependent_MTases_sf"/>
</dbReference>
<dbReference type="PANTHER" id="PTHR43667">
    <property type="entry name" value="CYCLOPROPANE-FATTY-ACYL-PHOSPHOLIPID SYNTHASE"/>
    <property type="match status" value="1"/>
</dbReference>
<dbReference type="OMA" id="LWEFYLC"/>
<gene>
    <name evidence="1" type="ORF">SMACR_07186</name>
</gene>
<dbReference type="Proteomes" id="UP000433876">
    <property type="component" value="Unassembled WGS sequence"/>
</dbReference>
<sequence length="528" mass="60404">MAPQKADPEEYEWNQPYSVHKRIYYQLDHFSRVMASRGIHPRQFLPNIPERLTALVYCGTAHLRHKLGSLTWGPAVQFAKAMAQTTFASLEVGTFLLVDQVSAEIHVYGDTLGAGPGELGNFVLCRRYSAQPIHERKATDLPGVELVVLDDAFWVRLLLFTDMGFAESYMLGEFECDDLTCFFQMFILNREQLNNGTTWFSGLFSHLTGLARVANTMDNARLNIVRHYDISNDMFAAFLSPDMMYSCPIWKHLTDSDPQQEESLEDAQMNKINYFIEAAKIKPTDHVLEIGTGWGTMAIEAVRKTGCRVTTITLSQEQKIYAEKRIREAGFSDNIEVHLLDYRLLPDRKVPYDKIISCEMIEAVGEKFLPTYFSRIDKLLKKDGGIAVFQSITMPEGRHKGYSKREDFINHYIFPGGYLPSVTQLINHITNESNGTLIVEKLENIGSHYVKTLRLWREAFMDKFDSVIAPALKQKRPHMTEEDVEVFRRMWEYYFAYSEAGFLTKTLGDVIITVGREGALEMMEGIPL</sequence>
<evidence type="ECO:0008006" key="3">
    <source>
        <dbReference type="Google" id="ProtNLM"/>
    </source>
</evidence>
<evidence type="ECO:0000313" key="1">
    <source>
        <dbReference type="EMBL" id="KAA8631699.1"/>
    </source>
</evidence>
<dbReference type="EMBL" id="NMPR01000070">
    <property type="protein sequence ID" value="KAA8631699.1"/>
    <property type="molecule type" value="Genomic_DNA"/>
</dbReference>
<dbReference type="Gene3D" id="3.40.50.150">
    <property type="entry name" value="Vaccinia Virus protein VP39"/>
    <property type="match status" value="1"/>
</dbReference>
<organism evidence="1 2">
    <name type="scientific">Sordaria macrospora</name>
    <dbReference type="NCBI Taxonomy" id="5147"/>
    <lineage>
        <taxon>Eukaryota</taxon>
        <taxon>Fungi</taxon>
        <taxon>Dikarya</taxon>
        <taxon>Ascomycota</taxon>
        <taxon>Pezizomycotina</taxon>
        <taxon>Sordariomycetes</taxon>
        <taxon>Sordariomycetidae</taxon>
        <taxon>Sordariales</taxon>
        <taxon>Sordariaceae</taxon>
        <taxon>Sordaria</taxon>
    </lineage>
</organism>
<evidence type="ECO:0000313" key="2">
    <source>
        <dbReference type="Proteomes" id="UP000433876"/>
    </source>
</evidence>
<dbReference type="AlphaFoldDB" id="A0A8S8ZQI5"/>
<accession>A0A8S8ZQI5</accession>
<reference evidence="1 2" key="1">
    <citation type="submission" date="2017-07" db="EMBL/GenBank/DDBJ databases">
        <title>Genome sequence of the Sordaria macrospora wild type strain R19027.</title>
        <authorList>
            <person name="Nowrousian M."/>
            <person name="Teichert I."/>
            <person name="Kueck U."/>
        </authorList>
    </citation>
    <scope>NUCLEOTIDE SEQUENCE [LARGE SCALE GENOMIC DNA]</scope>
    <source>
        <strain evidence="1 2">R19027</strain>
        <tissue evidence="1">Mycelium</tissue>
    </source>
</reference>
<comment type="caution">
    <text evidence="1">The sequence shown here is derived from an EMBL/GenBank/DDBJ whole genome shotgun (WGS) entry which is preliminary data.</text>
</comment>
<proteinExistence type="predicted"/>
<protein>
    <recommendedName>
        <fullName evidence="3">Cyclopropane-fatty-acyl-phospholipid synthase</fullName>
    </recommendedName>
</protein>